<dbReference type="GO" id="GO:0016020">
    <property type="term" value="C:membrane"/>
    <property type="evidence" value="ECO:0007669"/>
    <property type="project" value="UniProtKB-SubCell"/>
</dbReference>
<name>A0A1L3GPT4_9BACT</name>
<keyword evidence="7" id="KW-1185">Reference proteome</keyword>
<dbReference type="InterPro" id="IPR002657">
    <property type="entry name" value="BilAc:Na_symport/Acr3"/>
</dbReference>
<accession>A0A1L3GPT4</accession>
<dbReference type="KEGG" id="pef:A7E78_08855"/>
<evidence type="ECO:0000256" key="1">
    <source>
        <dbReference type="ARBA" id="ARBA00004141"/>
    </source>
</evidence>
<evidence type="ECO:0000256" key="3">
    <source>
        <dbReference type="ARBA" id="ARBA00022989"/>
    </source>
</evidence>
<keyword evidence="3 5" id="KW-1133">Transmembrane helix</keyword>
<reference evidence="6 7" key="1">
    <citation type="journal article" date="2017" name="Genome Announc.">
        <title>Complete Genome Sequences of Two Acetylene-Fermenting Pelobacter acetylenicus Strains.</title>
        <authorList>
            <person name="Sutton J.M."/>
            <person name="Baesman S.M."/>
            <person name="Fierst J.L."/>
            <person name="Poret-Peterson A.T."/>
            <person name="Oremland R.S."/>
            <person name="Dunlap D.S."/>
            <person name="Akob D.M."/>
        </authorList>
    </citation>
    <scope>NUCLEOTIDE SEQUENCE [LARGE SCALE GENOMIC DNA]</scope>
    <source>
        <strain evidence="6 7">SFB93</strain>
    </source>
</reference>
<keyword evidence="4 5" id="KW-0472">Membrane</keyword>
<evidence type="ECO:0000313" key="7">
    <source>
        <dbReference type="Proteomes" id="UP000182517"/>
    </source>
</evidence>
<evidence type="ECO:0008006" key="8">
    <source>
        <dbReference type="Google" id="ProtNLM"/>
    </source>
</evidence>
<dbReference type="RefSeq" id="WP_072283897.1">
    <property type="nucleotide sequence ID" value="NZ_CP015519.1"/>
</dbReference>
<keyword evidence="2 5" id="KW-0812">Transmembrane</keyword>
<evidence type="ECO:0000256" key="4">
    <source>
        <dbReference type="ARBA" id="ARBA00023136"/>
    </source>
</evidence>
<evidence type="ECO:0000313" key="6">
    <source>
        <dbReference type="EMBL" id="APG27934.1"/>
    </source>
</evidence>
<feature type="transmembrane region" description="Helical" evidence="5">
    <location>
        <begin position="276"/>
        <end position="293"/>
    </location>
</feature>
<feature type="transmembrane region" description="Helical" evidence="5">
    <location>
        <begin position="189"/>
        <end position="209"/>
    </location>
</feature>
<evidence type="ECO:0000256" key="5">
    <source>
        <dbReference type="SAM" id="Phobius"/>
    </source>
</evidence>
<dbReference type="InterPro" id="IPR038770">
    <property type="entry name" value="Na+/solute_symporter_sf"/>
</dbReference>
<feature type="transmembrane region" description="Helical" evidence="5">
    <location>
        <begin position="247"/>
        <end position="270"/>
    </location>
</feature>
<feature type="transmembrane region" description="Helical" evidence="5">
    <location>
        <begin position="91"/>
        <end position="111"/>
    </location>
</feature>
<feature type="transmembrane region" description="Helical" evidence="5">
    <location>
        <begin position="66"/>
        <end position="85"/>
    </location>
</feature>
<feature type="transmembrane region" description="Helical" evidence="5">
    <location>
        <begin position="7"/>
        <end position="27"/>
    </location>
</feature>
<evidence type="ECO:0000256" key="2">
    <source>
        <dbReference type="ARBA" id="ARBA00022692"/>
    </source>
</evidence>
<protein>
    <recommendedName>
        <fullName evidence="8">Bile acid:sodium symporter</fullName>
    </recommendedName>
</protein>
<proteinExistence type="predicted"/>
<feature type="transmembrane region" description="Helical" evidence="5">
    <location>
        <begin position="148"/>
        <end position="169"/>
    </location>
</feature>
<dbReference type="Gene3D" id="1.20.1530.20">
    <property type="match status" value="1"/>
</dbReference>
<sequence length="309" mass="33459">MFRKQDALLLVITYATMLLGILLPELAAPFKTVPMACVMFLLFLSFLAVDLGQVFRCARNAPLDTLRLLTVKCLLLPVAAFALYHYCWPDYRLAALLVAGASTAVLAPFFARLFQADVGLTAAVVILSSLLMPFTLPPLVSGLVGQYLQVGVGAMIQMLALMVFVPALAGRACIRWLPRPADWLLQRSYPLSLLAVALTNLGVFSRYSHYFLHNAALALEAMAAGTLLVTVVLLAGPLLFRGTKPEFRATALVCTLFPNYILILAFSAQFFGPAEATFAATYSVPFFLQVLVLRKVIGDPTAPVKGAAD</sequence>
<feature type="transmembrane region" description="Helical" evidence="5">
    <location>
        <begin position="118"/>
        <end position="136"/>
    </location>
</feature>
<organism evidence="6 7">
    <name type="scientific">Syntrophotalea acetylenivorans</name>
    <dbReference type="NCBI Taxonomy" id="1842532"/>
    <lineage>
        <taxon>Bacteria</taxon>
        <taxon>Pseudomonadati</taxon>
        <taxon>Thermodesulfobacteriota</taxon>
        <taxon>Desulfuromonadia</taxon>
        <taxon>Desulfuromonadales</taxon>
        <taxon>Syntrophotaleaceae</taxon>
        <taxon>Syntrophotalea</taxon>
    </lineage>
</organism>
<dbReference type="STRING" id="1842532.A7E78_08855"/>
<feature type="transmembrane region" description="Helical" evidence="5">
    <location>
        <begin position="215"/>
        <end position="240"/>
    </location>
</feature>
<comment type="subcellular location">
    <subcellularLocation>
        <location evidence="1">Membrane</location>
        <topology evidence="1">Multi-pass membrane protein</topology>
    </subcellularLocation>
</comment>
<dbReference type="Proteomes" id="UP000182517">
    <property type="component" value="Chromosome"/>
</dbReference>
<dbReference type="OrthoDB" id="5511091at2"/>
<dbReference type="AlphaFoldDB" id="A0A1L3GPT4"/>
<dbReference type="Pfam" id="PF01758">
    <property type="entry name" value="SBF"/>
    <property type="match status" value="1"/>
</dbReference>
<gene>
    <name evidence="6" type="ORF">A7E78_08855</name>
</gene>
<dbReference type="EMBL" id="CP015519">
    <property type="protein sequence ID" value="APG27934.1"/>
    <property type="molecule type" value="Genomic_DNA"/>
</dbReference>
<feature type="transmembrane region" description="Helical" evidence="5">
    <location>
        <begin position="33"/>
        <end position="54"/>
    </location>
</feature>